<protein>
    <submittedName>
        <fullName evidence="4">Nucleotide sugar epimerase/dehydratase</fullName>
    </submittedName>
</protein>
<dbReference type="InterPro" id="IPR001509">
    <property type="entry name" value="Epimerase_deHydtase"/>
</dbReference>
<dbReference type="SUPFAM" id="SSF51735">
    <property type="entry name" value="NAD(P)-binding Rossmann-fold domains"/>
    <property type="match status" value="1"/>
</dbReference>
<dbReference type="CDD" id="cd05256">
    <property type="entry name" value="UDP_AE_SDR_e"/>
    <property type="match status" value="1"/>
</dbReference>
<evidence type="ECO:0000256" key="2">
    <source>
        <dbReference type="ARBA" id="ARBA00007637"/>
    </source>
</evidence>
<evidence type="ECO:0000313" key="5">
    <source>
        <dbReference type="Proteomes" id="UP000007564"/>
    </source>
</evidence>
<accession>A0A0C6PAP5</accession>
<evidence type="ECO:0000256" key="1">
    <source>
        <dbReference type="ARBA" id="ARBA00005125"/>
    </source>
</evidence>
<dbReference type="Proteomes" id="UP000007564">
    <property type="component" value="Chromosome"/>
</dbReference>
<dbReference type="SMR" id="A0A0C6PAP5"/>
<dbReference type="Gene3D" id="3.90.25.10">
    <property type="entry name" value="UDP-galactose 4-epimerase, domain 1"/>
    <property type="match status" value="1"/>
</dbReference>
<dbReference type="AlphaFoldDB" id="A0A0C6PAP5"/>
<dbReference type="GeneID" id="93206369"/>
<name>A0A0C6PAP5_BORBO</name>
<dbReference type="KEGG" id="bbh:BN112_3272"/>
<reference evidence="4 5" key="1">
    <citation type="journal article" date="2012" name="BMC Genomics">
        <title>Comparative genomics of the classical Bordetella subspecies: the evolution and exchange of virulence-associated diversity amongst closely related pathogens.</title>
        <authorList>
            <person name="Park J."/>
            <person name="Zhang Y."/>
            <person name="Buboltz A.M."/>
            <person name="Zhang X."/>
            <person name="Schuster S.C."/>
            <person name="Ahuja U."/>
            <person name="Liu M."/>
            <person name="Miller J.F."/>
            <person name="Sebaihia M."/>
            <person name="Bentley S.D."/>
            <person name="Parkhill J."/>
            <person name="Harvill E.T."/>
        </authorList>
    </citation>
    <scope>NUCLEOTIDE SEQUENCE [LARGE SCALE GENOMIC DNA]</scope>
    <source>
        <strain evidence="4 5">253</strain>
    </source>
</reference>
<dbReference type="HOGENOM" id="CLU_007383_1_7_4"/>
<evidence type="ECO:0000313" key="4">
    <source>
        <dbReference type="EMBL" id="CCJ55187.1"/>
    </source>
</evidence>
<dbReference type="Gene3D" id="3.40.50.720">
    <property type="entry name" value="NAD(P)-binding Rossmann-like Domain"/>
    <property type="match status" value="1"/>
</dbReference>
<dbReference type="InterPro" id="IPR036291">
    <property type="entry name" value="NAD(P)-bd_dom_sf"/>
</dbReference>
<dbReference type="PANTHER" id="PTHR43000">
    <property type="entry name" value="DTDP-D-GLUCOSE 4,6-DEHYDRATASE-RELATED"/>
    <property type="match status" value="1"/>
</dbReference>
<comment type="similarity">
    <text evidence="2">Belongs to the NAD(P)-dependent epimerase/dehydratase family.</text>
</comment>
<dbReference type="OrthoDB" id="9802815at2"/>
<dbReference type="Pfam" id="PF01370">
    <property type="entry name" value="Epimerase"/>
    <property type="match status" value="1"/>
</dbReference>
<feature type="domain" description="NAD-dependent epimerase/dehydratase" evidence="3">
    <location>
        <begin position="15"/>
        <end position="266"/>
    </location>
</feature>
<gene>
    <name evidence="4" type="primary">wbmF</name>
    <name evidence="4" type="ORF">BN112_3272</name>
</gene>
<proteinExistence type="inferred from homology"/>
<evidence type="ECO:0000259" key="3">
    <source>
        <dbReference type="Pfam" id="PF01370"/>
    </source>
</evidence>
<organism evidence="4 5">
    <name type="scientific">Bordetella bronchiseptica 253</name>
    <dbReference type="NCBI Taxonomy" id="568707"/>
    <lineage>
        <taxon>Bacteria</taxon>
        <taxon>Pseudomonadati</taxon>
        <taxon>Pseudomonadota</taxon>
        <taxon>Betaproteobacteria</taxon>
        <taxon>Burkholderiales</taxon>
        <taxon>Alcaligenaceae</taxon>
        <taxon>Bordetella</taxon>
    </lineage>
</organism>
<dbReference type="EMBL" id="HE965806">
    <property type="protein sequence ID" value="CCJ55187.1"/>
    <property type="molecule type" value="Genomic_DNA"/>
</dbReference>
<comment type="pathway">
    <text evidence="1">Bacterial outer membrane biogenesis; LPS O-antigen biosynthesis.</text>
</comment>
<dbReference type="RefSeq" id="WP_003807093.1">
    <property type="nucleotide sequence ID" value="NC_019382.1"/>
</dbReference>
<sequence length="357" mass="39373">MPVIMNASKLANTNVMVVGGAGFVGSNLVKRLLELGVNQVHVVDNLLSAEKINVPDHPAVRFSETSITDDALLASLQDEYDYVFHLATYHGNQSSIHDPLADHENNTLTTLKLYERLKHFKRLKKVVYSAAGCSIAEKTFDDAKATEETDIVSLHNNDSPYSMSKIFGEFYSVYYHKQHQLPTVRARFQNVYGPGEILGAGRWRGTPATVWRNVTPTFIYKALKGMPLPLENGGVATRDFIFVEDVANGLIACAADGTPGGVYNIASGKETSIADLATKINEITGNNTELDRLPKRPWDNSGKRFGSPEKARRELGFSADVSIDDGLRKTIEWTKANLAVIEQIMRKHDSALATYGK</sequence>